<proteinExistence type="predicted"/>
<dbReference type="AlphaFoldDB" id="A0A248KJS0"/>
<reference evidence="1 2" key="1">
    <citation type="submission" date="2017-06" db="EMBL/GenBank/DDBJ databases">
        <title>Origin of plasmid-mediated fosfomycin resistance gene fosA3.</title>
        <authorList>
            <person name="Ito R."/>
            <person name="Pacey M.P."/>
            <person name="Doi Y."/>
        </authorList>
    </citation>
    <scope>NUCLEOTIDE SEQUENCE [LARGE SCALE GENOMIC DNA]</scope>
    <source>
        <strain evidence="1 2">YDC799</strain>
    </source>
</reference>
<sequence>MISELYLNGKGSNDITIKVGRADNPDSGYTWDTQTANLAYDRLSTWCAEGGVHAYRLEIAGQGDVPVGVKFKTVSTGR</sequence>
<protein>
    <submittedName>
        <fullName evidence="1">Uncharacterized protein</fullName>
    </submittedName>
</protein>
<evidence type="ECO:0000313" key="2">
    <source>
        <dbReference type="Proteomes" id="UP000197098"/>
    </source>
</evidence>
<gene>
    <name evidence="1" type="ORF">CEW81_18240</name>
</gene>
<dbReference type="Proteomes" id="UP000197098">
    <property type="component" value="Chromosome"/>
</dbReference>
<organism evidence="1 2">
    <name type="scientific">Kluyvera genomosp. 3</name>
    <dbReference type="NCBI Taxonomy" id="2774055"/>
    <lineage>
        <taxon>Bacteria</taxon>
        <taxon>Pseudomonadati</taxon>
        <taxon>Pseudomonadota</taxon>
        <taxon>Gammaproteobacteria</taxon>
        <taxon>Enterobacterales</taxon>
        <taxon>Enterobacteriaceae</taxon>
        <taxon>Kluyvera</taxon>
    </lineage>
</organism>
<name>A0A248KJS0_9ENTR</name>
<accession>A0A248KJS0</accession>
<evidence type="ECO:0000313" key="1">
    <source>
        <dbReference type="EMBL" id="ASG63928.1"/>
    </source>
</evidence>
<dbReference type="EMBL" id="CP022114">
    <property type="protein sequence ID" value="ASG63928.1"/>
    <property type="molecule type" value="Genomic_DNA"/>
</dbReference>